<comment type="catalytic activity">
    <reaction evidence="8 9">
        <text>4 porphobilinogen + H2O = hydroxymethylbilane + 4 NH4(+)</text>
        <dbReference type="Rhea" id="RHEA:13185"/>
        <dbReference type="ChEBI" id="CHEBI:15377"/>
        <dbReference type="ChEBI" id="CHEBI:28938"/>
        <dbReference type="ChEBI" id="CHEBI:57845"/>
        <dbReference type="ChEBI" id="CHEBI:58126"/>
        <dbReference type="EC" id="2.5.1.61"/>
    </reaction>
</comment>
<comment type="caution">
    <text evidence="12">The sequence shown here is derived from an EMBL/GenBank/DDBJ whole genome shotgun (WGS) entry which is preliminary data.</text>
</comment>
<evidence type="ECO:0000256" key="6">
    <source>
        <dbReference type="ARBA" id="ARBA00022679"/>
    </source>
</evidence>
<dbReference type="NCBIfam" id="TIGR00212">
    <property type="entry name" value="hemC"/>
    <property type="match status" value="1"/>
</dbReference>
<dbReference type="GO" id="GO:0004418">
    <property type="term" value="F:hydroxymethylbilane synthase activity"/>
    <property type="evidence" value="ECO:0007669"/>
    <property type="project" value="UniProtKB-UniRule"/>
</dbReference>
<dbReference type="PANTHER" id="PTHR11557:SF0">
    <property type="entry name" value="PORPHOBILINOGEN DEAMINASE"/>
    <property type="match status" value="1"/>
</dbReference>
<dbReference type="InterPro" id="IPR022419">
    <property type="entry name" value="Porphobilin_deaminase_cofac_BS"/>
</dbReference>
<dbReference type="PRINTS" id="PR00151">
    <property type="entry name" value="PORPHBDMNASE"/>
</dbReference>
<keyword evidence="6 9" id="KW-0808">Transferase</keyword>
<feature type="domain" description="Porphobilinogen deaminase C-terminal" evidence="11">
    <location>
        <begin position="227"/>
        <end position="294"/>
    </location>
</feature>
<comment type="pathway">
    <text evidence="2">Porphyrin-containing compound metabolism; protoporphyrin-IX biosynthesis; coproporphyrinogen-III from 5-aminolevulinate: step 2/4.</text>
</comment>
<keyword evidence="13" id="KW-1185">Reference proteome</keyword>
<organism evidence="12 13">
    <name type="scientific">Pelotomaculum schinkii</name>
    <dbReference type="NCBI Taxonomy" id="78350"/>
    <lineage>
        <taxon>Bacteria</taxon>
        <taxon>Bacillati</taxon>
        <taxon>Bacillota</taxon>
        <taxon>Clostridia</taxon>
        <taxon>Eubacteriales</taxon>
        <taxon>Desulfotomaculaceae</taxon>
        <taxon>Pelotomaculum</taxon>
    </lineage>
</organism>
<dbReference type="GO" id="GO:0005737">
    <property type="term" value="C:cytoplasm"/>
    <property type="evidence" value="ECO:0007669"/>
    <property type="project" value="UniProtKB-UniRule"/>
</dbReference>
<feature type="modified residue" description="S-(dipyrrolylmethanemethyl)cysteine" evidence="9">
    <location>
        <position position="241"/>
    </location>
</feature>
<comment type="pathway">
    <text evidence="3">Porphyrin-containing compound metabolism; chlorophyll biosynthesis.</text>
</comment>
<keyword evidence="7 9" id="KW-0627">Porphyrin biosynthesis</keyword>
<dbReference type="InterPro" id="IPR036803">
    <property type="entry name" value="Porphobilinogen_deaminase_C_sf"/>
</dbReference>
<dbReference type="FunFam" id="3.30.160.40:FF:000002">
    <property type="entry name" value="Porphobilinogen deaminase"/>
    <property type="match status" value="1"/>
</dbReference>
<evidence type="ECO:0000256" key="1">
    <source>
        <dbReference type="ARBA" id="ARBA00002869"/>
    </source>
</evidence>
<dbReference type="InterPro" id="IPR000860">
    <property type="entry name" value="HemC"/>
</dbReference>
<evidence type="ECO:0000256" key="3">
    <source>
        <dbReference type="ARBA" id="ARBA00005173"/>
    </source>
</evidence>
<dbReference type="Gene3D" id="3.30.160.40">
    <property type="entry name" value="Porphobilinogen deaminase, C-terminal domain"/>
    <property type="match status" value="1"/>
</dbReference>
<dbReference type="EMBL" id="QFGA01000001">
    <property type="protein sequence ID" value="TEB07026.1"/>
    <property type="molecule type" value="Genomic_DNA"/>
</dbReference>
<comment type="similarity">
    <text evidence="4 9">Belongs to the HMBS family.</text>
</comment>
<dbReference type="GO" id="GO:0006782">
    <property type="term" value="P:protoporphyrinogen IX biosynthetic process"/>
    <property type="evidence" value="ECO:0007669"/>
    <property type="project" value="UniProtKB-UniRule"/>
</dbReference>
<dbReference type="CDD" id="cd13646">
    <property type="entry name" value="PBP2_EcHMBS_like"/>
    <property type="match status" value="1"/>
</dbReference>
<gene>
    <name evidence="9 12" type="primary">hemC</name>
    <name evidence="12" type="ORF">Psch_00566</name>
</gene>
<evidence type="ECO:0000313" key="13">
    <source>
        <dbReference type="Proteomes" id="UP000298324"/>
    </source>
</evidence>
<protein>
    <recommendedName>
        <fullName evidence="9">Porphobilinogen deaminase</fullName>
        <shortName evidence="9">PBG</shortName>
        <ecNumber evidence="9">2.5.1.61</ecNumber>
    </recommendedName>
    <alternativeName>
        <fullName evidence="9">Hydroxymethylbilane synthase</fullName>
        <shortName evidence="9">HMBS</shortName>
    </alternativeName>
    <alternativeName>
        <fullName evidence="9">Pre-uroporphyrinogen synthase</fullName>
    </alternativeName>
</protein>
<dbReference type="PANTHER" id="PTHR11557">
    <property type="entry name" value="PORPHOBILINOGEN DEAMINASE"/>
    <property type="match status" value="1"/>
</dbReference>
<name>A0A4Y7RDZ4_9FIRM</name>
<evidence type="ECO:0000256" key="2">
    <source>
        <dbReference type="ARBA" id="ARBA00004735"/>
    </source>
</evidence>
<comment type="miscellaneous">
    <text evidence="9">The porphobilinogen subunits are added to the dipyrromethane group.</text>
</comment>
<evidence type="ECO:0000259" key="10">
    <source>
        <dbReference type="Pfam" id="PF01379"/>
    </source>
</evidence>
<dbReference type="PIRSF" id="PIRSF001438">
    <property type="entry name" value="4pyrrol_synth_OHMeBilane_synth"/>
    <property type="match status" value="1"/>
</dbReference>
<sequence length="313" mass="34589">MRREIVVGTRESRLALWQANWVVENLKEANPAYHFRIVGMRTQGDNILDVALAKIGDKGIFTKELELAMLRGDIDLAVHSMKDLPTELPEGLCVGAVCCREYPGDVLITKYGKSLDALPRGALIGTSSLRRCAQLLGYRSDLKMVDLRGNINTRLRKLDEDGLDATVLAYAGVKRMGWENRITQMIPFDICLPAVGQGSIGVEVRRDSEEVLRLVSRIDHTESRCAIQAERALLKKLEGGCQVPVGALGTVDNSRLMLEGLVARLDGKQVVRSSMAGGMGEAEKLGERLAEKLLEMGAGDILQEMRQEKRIYE</sequence>
<evidence type="ECO:0000256" key="5">
    <source>
        <dbReference type="ARBA" id="ARBA00011245"/>
    </source>
</evidence>
<dbReference type="Proteomes" id="UP000298324">
    <property type="component" value="Unassembled WGS sequence"/>
</dbReference>
<evidence type="ECO:0000259" key="11">
    <source>
        <dbReference type="Pfam" id="PF03900"/>
    </source>
</evidence>
<dbReference type="Gene3D" id="3.40.190.10">
    <property type="entry name" value="Periplasmic binding protein-like II"/>
    <property type="match status" value="2"/>
</dbReference>
<comment type="subunit">
    <text evidence="5 9">Monomer.</text>
</comment>
<dbReference type="SUPFAM" id="SSF54782">
    <property type="entry name" value="Porphobilinogen deaminase (hydroxymethylbilane synthase), C-terminal domain"/>
    <property type="match status" value="1"/>
</dbReference>
<comment type="function">
    <text evidence="1 9">Tetrapolymerization of the monopyrrole PBG into the hydroxymethylbilane pre-uroporphyrinogen in several discrete steps.</text>
</comment>
<dbReference type="Pfam" id="PF03900">
    <property type="entry name" value="Porphobil_deamC"/>
    <property type="match status" value="1"/>
</dbReference>
<evidence type="ECO:0000313" key="12">
    <source>
        <dbReference type="EMBL" id="TEB07026.1"/>
    </source>
</evidence>
<dbReference type="Pfam" id="PF01379">
    <property type="entry name" value="Porphobil_deam"/>
    <property type="match status" value="1"/>
</dbReference>
<evidence type="ECO:0000256" key="8">
    <source>
        <dbReference type="ARBA" id="ARBA00048169"/>
    </source>
</evidence>
<dbReference type="RefSeq" id="WP_190239049.1">
    <property type="nucleotide sequence ID" value="NZ_QFGA01000001.1"/>
</dbReference>
<feature type="domain" description="Porphobilinogen deaminase N-terminal" evidence="10">
    <location>
        <begin position="5"/>
        <end position="211"/>
    </location>
</feature>
<dbReference type="HAMAP" id="MF_00260">
    <property type="entry name" value="Porphobil_deam"/>
    <property type="match status" value="1"/>
</dbReference>
<dbReference type="InterPro" id="IPR022417">
    <property type="entry name" value="Porphobilin_deaminase_N"/>
</dbReference>
<comment type="cofactor">
    <cofactor evidence="9">
        <name>dipyrromethane</name>
        <dbReference type="ChEBI" id="CHEBI:60342"/>
    </cofactor>
    <text evidence="9">Binds 1 dipyrromethane group covalently.</text>
</comment>
<dbReference type="SUPFAM" id="SSF53850">
    <property type="entry name" value="Periplasmic binding protein-like II"/>
    <property type="match status" value="1"/>
</dbReference>
<dbReference type="EC" id="2.5.1.61" evidence="9"/>
<evidence type="ECO:0000256" key="7">
    <source>
        <dbReference type="ARBA" id="ARBA00023244"/>
    </source>
</evidence>
<proteinExistence type="inferred from homology"/>
<dbReference type="AlphaFoldDB" id="A0A4Y7RDZ4"/>
<dbReference type="InterPro" id="IPR022418">
    <property type="entry name" value="Porphobilinogen_deaminase_C"/>
</dbReference>
<evidence type="ECO:0000256" key="4">
    <source>
        <dbReference type="ARBA" id="ARBA00005638"/>
    </source>
</evidence>
<evidence type="ECO:0000256" key="9">
    <source>
        <dbReference type="HAMAP-Rule" id="MF_00260"/>
    </source>
</evidence>
<dbReference type="FunFam" id="3.40.190.10:FF:000005">
    <property type="entry name" value="Porphobilinogen deaminase"/>
    <property type="match status" value="1"/>
</dbReference>
<accession>A0A4Y7RDZ4</accession>
<reference evidence="12 13" key="1">
    <citation type="journal article" date="2018" name="Environ. Microbiol.">
        <title>Novel energy conservation strategies and behaviour of Pelotomaculum schinkii driving syntrophic propionate catabolism.</title>
        <authorList>
            <person name="Hidalgo-Ahumada C.A.P."/>
            <person name="Nobu M.K."/>
            <person name="Narihiro T."/>
            <person name="Tamaki H."/>
            <person name="Liu W.T."/>
            <person name="Kamagata Y."/>
            <person name="Stams A.J.M."/>
            <person name="Imachi H."/>
            <person name="Sousa D.Z."/>
        </authorList>
    </citation>
    <scope>NUCLEOTIDE SEQUENCE [LARGE SCALE GENOMIC DNA]</scope>
    <source>
        <strain evidence="12 13">HH</strain>
    </source>
</reference>
<dbReference type="PROSITE" id="PS00533">
    <property type="entry name" value="PORPHOBILINOGEN_DEAM"/>
    <property type="match status" value="1"/>
</dbReference>
<dbReference type="FunFam" id="3.40.190.10:FF:000004">
    <property type="entry name" value="Porphobilinogen deaminase"/>
    <property type="match status" value="1"/>
</dbReference>